<feature type="compositionally biased region" description="Polar residues" evidence="1">
    <location>
        <begin position="18"/>
        <end position="33"/>
    </location>
</feature>
<reference evidence="3" key="1">
    <citation type="submission" date="2021-01" db="EMBL/GenBank/DDBJ databases">
        <title>Caligus Genome Assembly.</title>
        <authorList>
            <person name="Gallardo-Escarate C."/>
        </authorList>
    </citation>
    <scope>NUCLEOTIDE SEQUENCE [LARGE SCALE GENOMIC DNA]</scope>
</reference>
<feature type="region of interest" description="Disordered" evidence="1">
    <location>
        <begin position="15"/>
        <end position="35"/>
    </location>
</feature>
<dbReference type="AlphaFoldDB" id="A0A7T8HF17"/>
<proteinExistence type="predicted"/>
<organism evidence="2 3">
    <name type="scientific">Caligus rogercresseyi</name>
    <name type="common">Sea louse</name>
    <dbReference type="NCBI Taxonomy" id="217165"/>
    <lineage>
        <taxon>Eukaryota</taxon>
        <taxon>Metazoa</taxon>
        <taxon>Ecdysozoa</taxon>
        <taxon>Arthropoda</taxon>
        <taxon>Crustacea</taxon>
        <taxon>Multicrustacea</taxon>
        <taxon>Hexanauplia</taxon>
        <taxon>Copepoda</taxon>
        <taxon>Siphonostomatoida</taxon>
        <taxon>Caligidae</taxon>
        <taxon>Caligus</taxon>
    </lineage>
</organism>
<sequence length="68" mass="7752">MQFTKIKRLFLGYRKDSSSSGTGQATTPSTRAPTNILEDDTTIITTRGTPWGSWFPCQQARRPTKRFR</sequence>
<gene>
    <name evidence="2" type="ORF">FKW44_009267</name>
</gene>
<dbReference type="EMBL" id="CP045895">
    <property type="protein sequence ID" value="QQP48829.1"/>
    <property type="molecule type" value="Genomic_DNA"/>
</dbReference>
<evidence type="ECO:0000313" key="2">
    <source>
        <dbReference type="EMBL" id="QQP48829.1"/>
    </source>
</evidence>
<accession>A0A7T8HF17</accession>
<name>A0A7T8HF17_CALRO</name>
<keyword evidence="3" id="KW-1185">Reference proteome</keyword>
<evidence type="ECO:0000256" key="1">
    <source>
        <dbReference type="SAM" id="MobiDB-lite"/>
    </source>
</evidence>
<evidence type="ECO:0000313" key="3">
    <source>
        <dbReference type="Proteomes" id="UP000595437"/>
    </source>
</evidence>
<protein>
    <submittedName>
        <fullName evidence="2">Uncharacterized protein</fullName>
    </submittedName>
</protein>
<dbReference type="Proteomes" id="UP000595437">
    <property type="component" value="Chromosome 6"/>
</dbReference>